<dbReference type="SUPFAM" id="SSF53448">
    <property type="entry name" value="Nucleotide-diphospho-sugar transferases"/>
    <property type="match status" value="1"/>
</dbReference>
<keyword evidence="2 4" id="KW-0808">Transferase</keyword>
<dbReference type="CDD" id="cd00761">
    <property type="entry name" value="Glyco_tranf_GTA_type"/>
    <property type="match status" value="1"/>
</dbReference>
<organism evidence="4">
    <name type="scientific">Lacrimispora sp. BS-2</name>
    <dbReference type="NCBI Taxonomy" id="3151850"/>
    <lineage>
        <taxon>Bacteria</taxon>
        <taxon>Bacillati</taxon>
        <taxon>Bacillota</taxon>
        <taxon>Clostridia</taxon>
        <taxon>Lachnospirales</taxon>
        <taxon>Lachnospiraceae</taxon>
        <taxon>Lacrimispora</taxon>
    </lineage>
</organism>
<feature type="domain" description="Glycosyltransferase 2-like" evidence="3">
    <location>
        <begin position="13"/>
        <end position="186"/>
    </location>
</feature>
<dbReference type="PANTHER" id="PTHR22916:SF51">
    <property type="entry name" value="GLYCOSYLTRANSFERASE EPSH-RELATED"/>
    <property type="match status" value="1"/>
</dbReference>
<evidence type="ECO:0000313" key="4">
    <source>
        <dbReference type="EMBL" id="XBS54156.1"/>
    </source>
</evidence>
<reference evidence="4" key="1">
    <citation type="submission" date="2024-06" db="EMBL/GenBank/DDBJ databases">
        <title>Lacrimispora cavernae sp. nov., a novel anaerobe isolated from bat guano pile inside a cave.</title>
        <authorList>
            <person name="Miller S.L."/>
            <person name="Lu N."/>
            <person name="King J."/>
            <person name="Sankaranarayanan K."/>
            <person name="Lawson P.A."/>
        </authorList>
    </citation>
    <scope>NUCLEOTIDE SEQUENCE</scope>
    <source>
        <strain evidence="4">BS-2</strain>
    </source>
</reference>
<name>A0AAU7PQZ2_9FIRM</name>
<evidence type="ECO:0000256" key="2">
    <source>
        <dbReference type="ARBA" id="ARBA00022679"/>
    </source>
</evidence>
<dbReference type="Gene3D" id="3.90.550.10">
    <property type="entry name" value="Spore Coat Polysaccharide Biosynthesis Protein SpsA, Chain A"/>
    <property type="match status" value="1"/>
</dbReference>
<dbReference type="EMBL" id="CP157940">
    <property type="protein sequence ID" value="XBS54156.1"/>
    <property type="molecule type" value="Genomic_DNA"/>
</dbReference>
<keyword evidence="1 4" id="KW-0328">Glycosyltransferase</keyword>
<dbReference type="InterPro" id="IPR001173">
    <property type="entry name" value="Glyco_trans_2-like"/>
</dbReference>
<accession>A0AAU7PQZ2</accession>
<evidence type="ECO:0000259" key="3">
    <source>
        <dbReference type="Pfam" id="PF00535"/>
    </source>
</evidence>
<proteinExistence type="predicted"/>
<dbReference type="RefSeq" id="WP_349946615.1">
    <property type="nucleotide sequence ID" value="NZ_CP157940.1"/>
</dbReference>
<dbReference type="EC" id="2.4.-.-" evidence="4"/>
<gene>
    <name evidence="4" type="ORF">ABFV83_20570</name>
</gene>
<sequence>MTNTNIPRNKLLTVVVPVYNTAQYLRKCIESIINQQYKKLDVILINDGSTDGSGEICDSFLHMDSRIRVFHRKNQGLVVARKLGVELAQGDFITFVDSDDWIESDMYSQMMAAYMEFEPDMVTSGLTIDNDNKVNYEMDRMPEGLYEYEDIKKKLIPRMMHDDLLGKRAITSSVCNKIFKVDLLKEIILDLEESITYGEDAAITYLYIVRASKVVVLNNSWYHYIIHSNSMVRHYEINSFERVYQFYSYMKKKFLELGSWNQMEMQVKKYTKVFLFQATQDIFDILVEEPIYLFPFELIEKRSRVVIYGAGKVGTSYCESLLKSGYARLQGWVDKNYKTLTTKKHIIESPDILQDREADYVVIAIENKGVASEIQGFLERLGVEKNKIVWRPPVRLN</sequence>
<dbReference type="PANTHER" id="PTHR22916">
    <property type="entry name" value="GLYCOSYLTRANSFERASE"/>
    <property type="match status" value="1"/>
</dbReference>
<dbReference type="Pfam" id="PF00535">
    <property type="entry name" value="Glycos_transf_2"/>
    <property type="match status" value="1"/>
</dbReference>
<dbReference type="GO" id="GO:0016757">
    <property type="term" value="F:glycosyltransferase activity"/>
    <property type="evidence" value="ECO:0007669"/>
    <property type="project" value="UniProtKB-KW"/>
</dbReference>
<dbReference type="Gene3D" id="3.40.50.720">
    <property type="entry name" value="NAD(P)-binding Rossmann-like Domain"/>
    <property type="match status" value="1"/>
</dbReference>
<dbReference type="AlphaFoldDB" id="A0AAU7PQZ2"/>
<evidence type="ECO:0000256" key="1">
    <source>
        <dbReference type="ARBA" id="ARBA00022676"/>
    </source>
</evidence>
<protein>
    <submittedName>
        <fullName evidence="4">Glycosyltransferase family 2 protein</fullName>
        <ecNumber evidence="4">2.4.-.-</ecNumber>
    </submittedName>
</protein>
<dbReference type="InterPro" id="IPR029044">
    <property type="entry name" value="Nucleotide-diphossugar_trans"/>
</dbReference>